<feature type="compositionally biased region" description="Low complexity" evidence="1">
    <location>
        <begin position="79"/>
        <end position="89"/>
    </location>
</feature>
<sequence>EFNEGDIGLAGGIQVREHSNLHPTAKDAIIRFGGSTSAEMVWPQEENVIDEENKFDRLERFLLKAAKTLGGNGKDGKGSRQSSSGGSQRTKGDGRSAVSTVLGGGNDSEGSGGSE</sequence>
<organism evidence="2 3">
    <name type="scientific">Polarella glacialis</name>
    <name type="common">Dinoflagellate</name>
    <dbReference type="NCBI Taxonomy" id="89957"/>
    <lineage>
        <taxon>Eukaryota</taxon>
        <taxon>Sar</taxon>
        <taxon>Alveolata</taxon>
        <taxon>Dinophyceae</taxon>
        <taxon>Suessiales</taxon>
        <taxon>Suessiaceae</taxon>
        <taxon>Polarella</taxon>
    </lineage>
</organism>
<evidence type="ECO:0000313" key="2">
    <source>
        <dbReference type="EMBL" id="CAE8648844.1"/>
    </source>
</evidence>
<comment type="caution">
    <text evidence="2">The sequence shown here is derived from an EMBL/GenBank/DDBJ whole genome shotgun (WGS) entry which is preliminary data.</text>
</comment>
<feature type="compositionally biased region" description="Gly residues" evidence="1">
    <location>
        <begin position="102"/>
        <end position="115"/>
    </location>
</feature>
<name>A0A813IDR5_POLGL</name>
<reference evidence="2" key="1">
    <citation type="submission" date="2021-02" db="EMBL/GenBank/DDBJ databases">
        <authorList>
            <person name="Dougan E. K."/>
            <person name="Rhodes N."/>
            <person name="Thang M."/>
            <person name="Chan C."/>
        </authorList>
    </citation>
    <scope>NUCLEOTIDE SEQUENCE</scope>
</reference>
<evidence type="ECO:0000256" key="1">
    <source>
        <dbReference type="SAM" id="MobiDB-lite"/>
    </source>
</evidence>
<dbReference type="Proteomes" id="UP000626109">
    <property type="component" value="Unassembled WGS sequence"/>
</dbReference>
<dbReference type="AlphaFoldDB" id="A0A813IDR5"/>
<gene>
    <name evidence="2" type="ORF">PGLA2088_LOCUS6922</name>
</gene>
<protein>
    <submittedName>
        <fullName evidence="2">Uncharacterized protein</fullName>
    </submittedName>
</protein>
<feature type="region of interest" description="Disordered" evidence="1">
    <location>
        <begin position="68"/>
        <end position="115"/>
    </location>
</feature>
<feature type="non-terminal residue" evidence="2">
    <location>
        <position position="1"/>
    </location>
</feature>
<proteinExistence type="predicted"/>
<accession>A0A813IDR5</accession>
<evidence type="ECO:0000313" key="3">
    <source>
        <dbReference type="Proteomes" id="UP000626109"/>
    </source>
</evidence>
<dbReference type="EMBL" id="CAJNNW010007018">
    <property type="protein sequence ID" value="CAE8648844.1"/>
    <property type="molecule type" value="Genomic_DNA"/>
</dbReference>